<dbReference type="InterPro" id="IPR034161">
    <property type="entry name" value="Pepsin-like_plant"/>
</dbReference>
<dbReference type="InterPro" id="IPR032861">
    <property type="entry name" value="TAXi_N"/>
</dbReference>
<dbReference type="InterPro" id="IPR033121">
    <property type="entry name" value="PEPTIDASE_A1"/>
</dbReference>
<keyword evidence="2 7" id="KW-0645">Protease</keyword>
<feature type="domain" description="Peptidase A1" evidence="9">
    <location>
        <begin position="89"/>
        <end position="439"/>
    </location>
</feature>
<evidence type="ECO:0000256" key="3">
    <source>
        <dbReference type="ARBA" id="ARBA00022750"/>
    </source>
</evidence>
<dbReference type="STRING" id="81985.R0I236"/>
<protein>
    <recommendedName>
        <fullName evidence="9">Peptidase A1 domain-containing protein</fullName>
    </recommendedName>
</protein>
<proteinExistence type="inferred from homology"/>
<dbReference type="GO" id="GO:0006508">
    <property type="term" value="P:proteolysis"/>
    <property type="evidence" value="ECO:0007669"/>
    <property type="project" value="UniProtKB-KW"/>
</dbReference>
<feature type="active site" evidence="6">
    <location>
        <position position="320"/>
    </location>
</feature>
<dbReference type="Pfam" id="PF14541">
    <property type="entry name" value="TAXi_C"/>
    <property type="match status" value="1"/>
</dbReference>
<feature type="active site" evidence="6">
    <location>
        <position position="107"/>
    </location>
</feature>
<dbReference type="Pfam" id="PF14543">
    <property type="entry name" value="TAXi_N"/>
    <property type="match status" value="1"/>
</dbReference>
<dbReference type="InterPro" id="IPR001461">
    <property type="entry name" value="Aspartic_peptidase_A1"/>
</dbReference>
<evidence type="ECO:0000256" key="8">
    <source>
        <dbReference type="SAM" id="SignalP"/>
    </source>
</evidence>
<dbReference type="CDD" id="cd05476">
    <property type="entry name" value="pepsin_A_like_plant"/>
    <property type="match status" value="1"/>
</dbReference>
<comment type="similarity">
    <text evidence="1 7">Belongs to the peptidase A1 family.</text>
</comment>
<organism evidence="10 11">
    <name type="scientific">Capsella rubella</name>
    <dbReference type="NCBI Taxonomy" id="81985"/>
    <lineage>
        <taxon>Eukaryota</taxon>
        <taxon>Viridiplantae</taxon>
        <taxon>Streptophyta</taxon>
        <taxon>Embryophyta</taxon>
        <taxon>Tracheophyta</taxon>
        <taxon>Spermatophyta</taxon>
        <taxon>Magnoliopsida</taxon>
        <taxon>eudicotyledons</taxon>
        <taxon>Gunneridae</taxon>
        <taxon>Pentapetalae</taxon>
        <taxon>rosids</taxon>
        <taxon>malvids</taxon>
        <taxon>Brassicales</taxon>
        <taxon>Brassicaceae</taxon>
        <taxon>Camelineae</taxon>
        <taxon>Capsella</taxon>
    </lineage>
</organism>
<dbReference type="KEGG" id="crb:17892007"/>
<reference evidence="11" key="1">
    <citation type="journal article" date="2013" name="Nat. Genet.">
        <title>The Capsella rubella genome and the genomic consequences of rapid mating system evolution.</title>
        <authorList>
            <person name="Slotte T."/>
            <person name="Hazzouri K.M."/>
            <person name="Agren J.A."/>
            <person name="Koenig D."/>
            <person name="Maumus F."/>
            <person name="Guo Y.L."/>
            <person name="Steige K."/>
            <person name="Platts A.E."/>
            <person name="Escobar J.S."/>
            <person name="Newman L.K."/>
            <person name="Wang W."/>
            <person name="Mandakova T."/>
            <person name="Vello E."/>
            <person name="Smith L.M."/>
            <person name="Henz S.R."/>
            <person name="Steffen J."/>
            <person name="Takuno S."/>
            <person name="Brandvain Y."/>
            <person name="Coop G."/>
            <person name="Andolfatto P."/>
            <person name="Hu T.T."/>
            <person name="Blanchette M."/>
            <person name="Clark R.M."/>
            <person name="Quesneville H."/>
            <person name="Nordborg M."/>
            <person name="Gaut B.S."/>
            <person name="Lysak M.A."/>
            <person name="Jenkins J."/>
            <person name="Grimwood J."/>
            <person name="Chapman J."/>
            <person name="Prochnik S."/>
            <person name="Shu S."/>
            <person name="Rokhsar D."/>
            <person name="Schmutz J."/>
            <person name="Weigel D."/>
            <person name="Wright S.I."/>
        </authorList>
    </citation>
    <scope>NUCLEOTIDE SEQUENCE [LARGE SCALE GENOMIC DNA]</scope>
    <source>
        <strain evidence="11">cv. Monte Gargano</strain>
    </source>
</reference>
<dbReference type="SUPFAM" id="SSF50630">
    <property type="entry name" value="Acid proteases"/>
    <property type="match status" value="1"/>
</dbReference>
<dbReference type="InterPro" id="IPR021109">
    <property type="entry name" value="Peptidase_aspartic_dom_sf"/>
</dbReference>
<evidence type="ECO:0000259" key="9">
    <source>
        <dbReference type="PROSITE" id="PS51767"/>
    </source>
</evidence>
<keyword evidence="3 7" id="KW-0064">Aspartyl protease</keyword>
<evidence type="ECO:0000256" key="7">
    <source>
        <dbReference type="RuleBase" id="RU000454"/>
    </source>
</evidence>
<keyword evidence="5" id="KW-0325">Glycoprotein</keyword>
<evidence type="ECO:0000313" key="11">
    <source>
        <dbReference type="Proteomes" id="UP000029121"/>
    </source>
</evidence>
<dbReference type="PROSITE" id="PS51767">
    <property type="entry name" value="PEPTIDASE_A1"/>
    <property type="match status" value="1"/>
</dbReference>
<name>R0I236_9BRAS</name>
<sequence>MDLSRRTQCFLSAVLLSVAVVALLIEPQLSAASTIPENLVFEVRSKFAGKREKDLGALKAHDVHRHSRLLSAIDLPLGGDSQPESIGLYFAKIGLGTPSRDYHVQVDTGSDILWVNCAGCIRCPRKSDLVELTPYDEDASSTAKSISCDDTFCSYVNQRSECQSGSACQYVIMYGDGSSTNGYLVRDVVHLDLVTGNRQTGSTNGTIIFGCGSKQSGQLGESQAAVDGIMGFGQSNSSFISQLASQRKVKRSFAHCLDNNNGGGIFAIGEVVSPKVKTTPMLSKSAHYSVNLNAIEVGNSVLELSSDAFDSGDDKGVIIDSGTTLVYLPDAVFNPFMKEILASHPELTLHTFQESFTCFHYIDKLDKFPTVTFQFDKSASLAVHPQEYLFQIREDTWCFGWQNGGLQTKGGESLTILGDMALSNKLVVYDIENQVIGWTNHNCSGGIQVKDEASGAIYTVGAHNLSWSSSLAITKLLTLVSLLIAFFCNMAL</sequence>
<dbReference type="PROSITE" id="PS00141">
    <property type="entry name" value="ASP_PROTEASE"/>
    <property type="match status" value="1"/>
</dbReference>
<feature type="chain" id="PRO_5004352543" description="Peptidase A1 domain-containing protein" evidence="8">
    <location>
        <begin position="33"/>
        <end position="492"/>
    </location>
</feature>
<gene>
    <name evidence="10" type="ORF">CARUB_v10013539mg</name>
</gene>
<evidence type="ECO:0000256" key="2">
    <source>
        <dbReference type="ARBA" id="ARBA00022670"/>
    </source>
</evidence>
<dbReference type="MEROPS" id="A01.A23"/>
<keyword evidence="11" id="KW-1185">Reference proteome</keyword>
<dbReference type="Proteomes" id="UP000029121">
    <property type="component" value="Unassembled WGS sequence"/>
</dbReference>
<dbReference type="GO" id="GO:0004190">
    <property type="term" value="F:aspartic-type endopeptidase activity"/>
    <property type="evidence" value="ECO:0007669"/>
    <property type="project" value="UniProtKB-KW"/>
</dbReference>
<feature type="signal peptide" evidence="8">
    <location>
        <begin position="1"/>
        <end position="32"/>
    </location>
</feature>
<dbReference type="InterPro" id="IPR032799">
    <property type="entry name" value="TAXi_C"/>
</dbReference>
<dbReference type="eggNOG" id="KOG1339">
    <property type="taxonomic scope" value="Eukaryota"/>
</dbReference>
<dbReference type="AlphaFoldDB" id="R0I236"/>
<dbReference type="Gene3D" id="2.40.70.10">
    <property type="entry name" value="Acid Proteases"/>
    <property type="match status" value="2"/>
</dbReference>
<keyword evidence="4 7" id="KW-0378">Hydrolase</keyword>
<evidence type="ECO:0000313" key="10">
    <source>
        <dbReference type="EMBL" id="EOA30413.1"/>
    </source>
</evidence>
<dbReference type="InterPro" id="IPR001969">
    <property type="entry name" value="Aspartic_peptidase_AS"/>
</dbReference>
<evidence type="ECO:0000256" key="6">
    <source>
        <dbReference type="PIRSR" id="PIRSR601461-1"/>
    </source>
</evidence>
<evidence type="ECO:0000256" key="5">
    <source>
        <dbReference type="ARBA" id="ARBA00023180"/>
    </source>
</evidence>
<dbReference type="PANTHER" id="PTHR13683:SF768">
    <property type="entry name" value="EUKARYOTIC ASPARTYL PROTEASE FAMILY PROTEIN"/>
    <property type="match status" value="1"/>
</dbReference>
<dbReference type="OrthoDB" id="2747330at2759"/>
<evidence type="ECO:0000256" key="1">
    <source>
        <dbReference type="ARBA" id="ARBA00007447"/>
    </source>
</evidence>
<accession>R0I236</accession>
<dbReference type="PANTHER" id="PTHR13683">
    <property type="entry name" value="ASPARTYL PROTEASES"/>
    <property type="match status" value="1"/>
</dbReference>
<keyword evidence="8" id="KW-0732">Signal</keyword>
<dbReference type="EMBL" id="KB870807">
    <property type="protein sequence ID" value="EOA30413.1"/>
    <property type="molecule type" value="Genomic_DNA"/>
</dbReference>
<dbReference type="FunFam" id="2.40.70.10:FF:000028">
    <property type="entry name" value="Eukaryotic aspartyl protease family protein"/>
    <property type="match status" value="1"/>
</dbReference>
<evidence type="ECO:0000256" key="4">
    <source>
        <dbReference type="ARBA" id="ARBA00022801"/>
    </source>
</evidence>
<dbReference type="PRINTS" id="PR00792">
    <property type="entry name" value="PEPSIN"/>
</dbReference>